<keyword evidence="9" id="KW-0479">Metal-binding</keyword>
<feature type="region of interest" description="Disordered" evidence="17">
    <location>
        <begin position="820"/>
        <end position="859"/>
    </location>
</feature>
<dbReference type="PROSITE" id="PS00107">
    <property type="entry name" value="PROTEIN_KINASE_ATP"/>
    <property type="match status" value="1"/>
</dbReference>
<dbReference type="Pfam" id="PF00069">
    <property type="entry name" value="Pkinase"/>
    <property type="match status" value="1"/>
</dbReference>
<protein>
    <recommendedName>
        <fullName evidence="4">non-specific serine/threonine protein kinase</fullName>
        <ecNumber evidence="4">2.7.11.1</ecNumber>
    </recommendedName>
</protein>
<evidence type="ECO:0000256" key="2">
    <source>
        <dbReference type="ARBA" id="ARBA00004496"/>
    </source>
</evidence>
<evidence type="ECO:0000256" key="12">
    <source>
        <dbReference type="ARBA" id="ARBA00022777"/>
    </source>
</evidence>
<comment type="subcellular location">
    <subcellularLocation>
        <location evidence="2">Cytoplasm</location>
    </subcellularLocation>
</comment>
<evidence type="ECO:0000256" key="5">
    <source>
        <dbReference type="ARBA" id="ARBA00022490"/>
    </source>
</evidence>
<keyword evidence="8" id="KW-0808">Transferase</keyword>
<feature type="compositionally biased region" description="Basic and acidic residues" evidence="17">
    <location>
        <begin position="1030"/>
        <end position="1043"/>
    </location>
</feature>
<keyword evidence="6" id="KW-0723">Serine/threonine-protein kinase</keyword>
<feature type="repeat" description="RCC1" evidence="15">
    <location>
        <begin position="584"/>
        <end position="635"/>
    </location>
</feature>
<evidence type="ECO:0000256" key="14">
    <source>
        <dbReference type="ARBA" id="ARBA00022842"/>
    </source>
</evidence>
<dbReference type="GO" id="GO:0005524">
    <property type="term" value="F:ATP binding"/>
    <property type="evidence" value="ECO:0007669"/>
    <property type="project" value="UniProtKB-UniRule"/>
</dbReference>
<dbReference type="PROSITE" id="PS50012">
    <property type="entry name" value="RCC1_3"/>
    <property type="match status" value="5"/>
</dbReference>
<evidence type="ECO:0000313" key="20">
    <source>
        <dbReference type="Proteomes" id="UP000440578"/>
    </source>
</evidence>
<feature type="region of interest" description="Disordered" evidence="17">
    <location>
        <begin position="907"/>
        <end position="1043"/>
    </location>
</feature>
<evidence type="ECO:0000256" key="10">
    <source>
        <dbReference type="ARBA" id="ARBA00022737"/>
    </source>
</evidence>
<dbReference type="PANTHER" id="PTHR44535">
    <property type="entry name" value="PROTEIN CBG16200"/>
    <property type="match status" value="1"/>
</dbReference>
<comment type="similarity">
    <text evidence="3">Belongs to the protein kinase superfamily. NEK Ser/Thr protein kinase family. NIMA subfamily.</text>
</comment>
<evidence type="ECO:0000313" key="19">
    <source>
        <dbReference type="EMBL" id="KAF0296330.1"/>
    </source>
</evidence>
<evidence type="ECO:0000256" key="3">
    <source>
        <dbReference type="ARBA" id="ARBA00010886"/>
    </source>
</evidence>
<dbReference type="SUPFAM" id="SSF56112">
    <property type="entry name" value="Protein kinase-like (PK-like)"/>
    <property type="match status" value="1"/>
</dbReference>
<organism evidence="19 20">
    <name type="scientific">Amphibalanus amphitrite</name>
    <name type="common">Striped barnacle</name>
    <name type="synonym">Balanus amphitrite</name>
    <dbReference type="NCBI Taxonomy" id="1232801"/>
    <lineage>
        <taxon>Eukaryota</taxon>
        <taxon>Metazoa</taxon>
        <taxon>Ecdysozoa</taxon>
        <taxon>Arthropoda</taxon>
        <taxon>Crustacea</taxon>
        <taxon>Multicrustacea</taxon>
        <taxon>Cirripedia</taxon>
        <taxon>Thoracica</taxon>
        <taxon>Thoracicalcarea</taxon>
        <taxon>Balanomorpha</taxon>
        <taxon>Balanoidea</taxon>
        <taxon>Balanidae</taxon>
        <taxon>Amphibalaninae</taxon>
        <taxon>Amphibalanus</taxon>
    </lineage>
</organism>
<keyword evidence="7" id="KW-0597">Phosphoprotein</keyword>
<evidence type="ECO:0000256" key="7">
    <source>
        <dbReference type="ARBA" id="ARBA00022553"/>
    </source>
</evidence>
<dbReference type="FunFam" id="3.30.200.20:FF:000097">
    <property type="entry name" value="Probable serine/threonine-protein kinase nek1"/>
    <property type="match status" value="1"/>
</dbReference>
<dbReference type="SMART" id="SM00220">
    <property type="entry name" value="S_TKc"/>
    <property type="match status" value="1"/>
</dbReference>
<keyword evidence="14" id="KW-0460">Magnesium</keyword>
<reference evidence="19 20" key="1">
    <citation type="submission" date="2019-07" db="EMBL/GenBank/DDBJ databases">
        <title>Draft genome assembly of a fouling barnacle, Amphibalanus amphitrite (Darwin, 1854): The first reference genome for Thecostraca.</title>
        <authorList>
            <person name="Kim W."/>
        </authorList>
    </citation>
    <scope>NUCLEOTIDE SEQUENCE [LARGE SCALE GENOMIC DNA]</scope>
    <source>
        <strain evidence="19">SNU_AA5</strain>
        <tissue evidence="19">Soma without cirri and trophi</tissue>
    </source>
</reference>
<dbReference type="EC" id="2.7.11.1" evidence="4"/>
<keyword evidence="11 16" id="KW-0547">Nucleotide-binding</keyword>
<feature type="repeat" description="RCC1" evidence="15">
    <location>
        <begin position="531"/>
        <end position="583"/>
    </location>
</feature>
<feature type="compositionally biased region" description="Basic and acidic residues" evidence="17">
    <location>
        <begin position="1080"/>
        <end position="1093"/>
    </location>
</feature>
<feature type="compositionally biased region" description="Low complexity" evidence="17">
    <location>
        <begin position="824"/>
        <end position="849"/>
    </location>
</feature>
<dbReference type="EMBL" id="VIIS01001573">
    <property type="protein sequence ID" value="KAF0296330.1"/>
    <property type="molecule type" value="Genomic_DNA"/>
</dbReference>
<evidence type="ECO:0000256" key="9">
    <source>
        <dbReference type="ARBA" id="ARBA00022723"/>
    </source>
</evidence>
<dbReference type="Gene3D" id="1.10.510.10">
    <property type="entry name" value="Transferase(Phosphotransferase) domain 1"/>
    <property type="match status" value="1"/>
</dbReference>
<comment type="cofactor">
    <cofactor evidence="1">
        <name>Mg(2+)</name>
        <dbReference type="ChEBI" id="CHEBI:18420"/>
    </cofactor>
</comment>
<dbReference type="CDD" id="cd08215">
    <property type="entry name" value="STKc_Nek"/>
    <property type="match status" value="1"/>
</dbReference>
<dbReference type="Proteomes" id="UP000440578">
    <property type="component" value="Unassembled WGS sequence"/>
</dbReference>
<keyword evidence="20" id="KW-1185">Reference proteome</keyword>
<dbReference type="InterPro" id="IPR011009">
    <property type="entry name" value="Kinase-like_dom_sf"/>
</dbReference>
<dbReference type="PRINTS" id="PR00633">
    <property type="entry name" value="RCCNDNSATION"/>
</dbReference>
<evidence type="ECO:0000256" key="11">
    <source>
        <dbReference type="ARBA" id="ARBA00022741"/>
    </source>
</evidence>
<proteinExistence type="inferred from homology"/>
<dbReference type="AlphaFoldDB" id="A0A6A4VY72"/>
<keyword evidence="10" id="KW-0677">Repeat</keyword>
<dbReference type="InterPro" id="IPR058923">
    <property type="entry name" value="RCC1-like_dom"/>
</dbReference>
<dbReference type="PANTHER" id="PTHR44535:SF5">
    <property type="entry name" value="PROTEIN KINASE DOMAIN-CONTAINING PROTEIN"/>
    <property type="match status" value="1"/>
</dbReference>
<feature type="repeat" description="RCC1" evidence="15">
    <location>
        <begin position="688"/>
        <end position="751"/>
    </location>
</feature>
<sequence>MVLSSGPPRRLLLVSSRYRYAQQVSSCTAPGVLAVRYSFELSTAADVLSLVEGALGGGRAASLACVLHGSDSELFLCQPGELTLTAESCTEDAAVRDLMSGLGRFIEPGPAARLDFLDARVSPLYDGGFIARQLESLLQMPVGTWNSLYGSDVQVRSDRLDTEQIGEIYFNTATLRIALKEAANVKKFAAKDLSNYERIRVVGKGAFGQAILYQKKDDSSLVVIKEVNMHDLSADERKLAINEIEVLAMMDHPNIVAYYDNFERDGLLFIEMEYVDGGTLAQYLSSQAKRIDERTILVIFHQIVSAVRHMHEHNVLHRDLKTANIFLTKQGVVKVGDFGISKKMATHQGAAHTVLGTPYYISPEMCEGQRYDAKSDVWALGCILYEMACLQKTFEGSNLPALVHKIMKGQFAPIRGNYSPGFRQLVRDLLQRDPDFRPSAAETLYDRLPVLLNQFRYQKLEEGDEDESTEVRLNIEPASKTRSPRPPRSVLYYMKASETSIGLLPIPLPPRARIKEVSVSNTHMIALTTEHLVFTWGEGKKGQLGHGVTESWRAKPELVVALKTKSITRVCAGDGFSVFASDNGIVMTCGDGTYGCLGHGNWNNINTPKLVESLLTVDVAAIACGRRHVVVVGGGGEVYSWGQGQGGQLGLGHEEDCSLPQEVTIPDDQVVENVRCGGDGTIFITQQGTLLACGSNERNKLGLNARRGLMQSMGRGAEVEKALLPTPVKSVTSKIIDVSMGPHHTVALTENGHLVSFGRSSEGQLGHTRGRAAGQPNLVRSMMDKTVTMVQCGSTFTVVGTIDNVLYLWGTRRVSQAAGSAVSRPGSEQPAAAAAGGSARAAASAAAGESEQEADTQREVQLQPREVLALYASQAQIAKGETLSLGSLHAQSQNVFVVVDTTCPLPRLPAPAGGSGSPDSSPPPRRPDSGQRAGGAADRPASARRPHDDPDATAAVPDWLRDELDATEVPWPAGGGGSPERRRPSPPPPPPAPAPLQAPVTSPFAVSTSPQQGRAAAAAAKPGSPSYRPPSKDRRNHEREQMLNDEIEKLRAELENQKRLQAQIMSEKIKQGEDEGGEQSADKTDTEKGCVLM</sequence>
<evidence type="ECO:0000259" key="18">
    <source>
        <dbReference type="PROSITE" id="PS50011"/>
    </source>
</evidence>
<comment type="caution">
    <text evidence="19">The sequence shown here is derived from an EMBL/GenBank/DDBJ whole genome shotgun (WGS) entry which is preliminary data.</text>
</comment>
<dbReference type="InterPro" id="IPR008271">
    <property type="entry name" value="Ser/Thr_kinase_AS"/>
</dbReference>
<feature type="domain" description="Protein kinase" evidence="18">
    <location>
        <begin position="196"/>
        <end position="451"/>
    </location>
</feature>
<accession>A0A6A4VY72</accession>
<dbReference type="InterPro" id="IPR000719">
    <property type="entry name" value="Prot_kinase_dom"/>
</dbReference>
<keyword evidence="12 19" id="KW-0418">Kinase</keyword>
<feature type="compositionally biased region" description="Pro residues" evidence="17">
    <location>
        <begin position="985"/>
        <end position="996"/>
    </location>
</feature>
<evidence type="ECO:0000256" key="8">
    <source>
        <dbReference type="ARBA" id="ARBA00022679"/>
    </source>
</evidence>
<dbReference type="PROSITE" id="PS00108">
    <property type="entry name" value="PROTEIN_KINASE_ST"/>
    <property type="match status" value="1"/>
</dbReference>
<dbReference type="FunFam" id="1.10.510.10:FF:000262">
    <property type="entry name" value="Serine/threonine-protein kinase Nek8"/>
    <property type="match status" value="1"/>
</dbReference>
<dbReference type="Gene3D" id="2.130.10.30">
    <property type="entry name" value="Regulator of chromosome condensation 1/beta-lactamase-inhibitor protein II"/>
    <property type="match status" value="1"/>
</dbReference>
<evidence type="ECO:0000256" key="1">
    <source>
        <dbReference type="ARBA" id="ARBA00001946"/>
    </source>
</evidence>
<feature type="binding site" evidence="16">
    <location>
        <position position="225"/>
    </location>
    <ligand>
        <name>ATP</name>
        <dbReference type="ChEBI" id="CHEBI:30616"/>
    </ligand>
</feature>
<evidence type="ECO:0000256" key="13">
    <source>
        <dbReference type="ARBA" id="ARBA00022840"/>
    </source>
</evidence>
<dbReference type="PROSITE" id="PS50011">
    <property type="entry name" value="PROTEIN_KINASE_DOM"/>
    <property type="match status" value="1"/>
</dbReference>
<dbReference type="InterPro" id="IPR009091">
    <property type="entry name" value="RCC1/BLIP-II"/>
</dbReference>
<dbReference type="InterPro" id="IPR000408">
    <property type="entry name" value="Reg_chr_condens"/>
</dbReference>
<keyword evidence="13 16" id="KW-0067">ATP-binding</keyword>
<dbReference type="Gene3D" id="3.30.200.20">
    <property type="entry name" value="Phosphorylase Kinase, domain 1"/>
    <property type="match status" value="1"/>
</dbReference>
<dbReference type="GO" id="GO:0046872">
    <property type="term" value="F:metal ion binding"/>
    <property type="evidence" value="ECO:0007669"/>
    <property type="project" value="UniProtKB-KW"/>
</dbReference>
<dbReference type="InterPro" id="IPR017441">
    <property type="entry name" value="Protein_kinase_ATP_BS"/>
</dbReference>
<feature type="repeat" description="RCC1" evidence="15">
    <location>
        <begin position="752"/>
        <end position="803"/>
    </location>
</feature>
<keyword evidence="5" id="KW-0963">Cytoplasm</keyword>
<dbReference type="GO" id="GO:0004674">
    <property type="term" value="F:protein serine/threonine kinase activity"/>
    <property type="evidence" value="ECO:0007669"/>
    <property type="project" value="UniProtKB-KW"/>
</dbReference>
<evidence type="ECO:0000256" key="17">
    <source>
        <dbReference type="SAM" id="MobiDB-lite"/>
    </source>
</evidence>
<evidence type="ECO:0000256" key="6">
    <source>
        <dbReference type="ARBA" id="ARBA00022527"/>
    </source>
</evidence>
<dbReference type="GO" id="GO:0005737">
    <property type="term" value="C:cytoplasm"/>
    <property type="evidence" value="ECO:0007669"/>
    <property type="project" value="UniProtKB-SubCell"/>
</dbReference>
<dbReference type="Pfam" id="PF25390">
    <property type="entry name" value="WD40_RLD"/>
    <property type="match status" value="1"/>
</dbReference>
<dbReference type="OrthoDB" id="248923at2759"/>
<feature type="repeat" description="RCC1" evidence="15">
    <location>
        <begin position="636"/>
        <end position="687"/>
    </location>
</feature>
<gene>
    <name evidence="19" type="primary">nek8</name>
    <name evidence="19" type="ORF">FJT64_006256</name>
</gene>
<dbReference type="SUPFAM" id="SSF50985">
    <property type="entry name" value="RCC1/BLIP-II"/>
    <property type="match status" value="1"/>
</dbReference>
<evidence type="ECO:0000256" key="16">
    <source>
        <dbReference type="PROSITE-ProRule" id="PRU10141"/>
    </source>
</evidence>
<name>A0A6A4VY72_AMPAM</name>
<evidence type="ECO:0000256" key="15">
    <source>
        <dbReference type="PROSITE-ProRule" id="PRU00235"/>
    </source>
</evidence>
<feature type="region of interest" description="Disordered" evidence="17">
    <location>
        <begin position="1066"/>
        <end position="1093"/>
    </location>
</feature>
<dbReference type="InterPro" id="IPR051997">
    <property type="entry name" value="STK_NEK"/>
</dbReference>
<evidence type="ECO:0000256" key="4">
    <source>
        <dbReference type="ARBA" id="ARBA00012513"/>
    </source>
</evidence>